<keyword evidence="3 5" id="KW-0067">ATP-binding</keyword>
<dbReference type="Proteomes" id="UP000305222">
    <property type="component" value="Unassembled WGS sequence"/>
</dbReference>
<dbReference type="AlphaFoldDB" id="A0A4U3AN34"/>
<evidence type="ECO:0000313" key="5">
    <source>
        <dbReference type="EMBL" id="TKI89737.1"/>
    </source>
</evidence>
<sequence length="68" mass="7432">MENVIELQNVSKSFKGFQIKNFSMEVKKGFVTGFIGGNGSGKSTTIKMIMNLMNPDSGNVSLFGMNYS</sequence>
<dbReference type="Pfam" id="PF00005">
    <property type="entry name" value="ABC_tran"/>
    <property type="match status" value="1"/>
</dbReference>
<dbReference type="GO" id="GO:0005524">
    <property type="term" value="F:ATP binding"/>
    <property type="evidence" value="ECO:0007669"/>
    <property type="project" value="UniProtKB-KW"/>
</dbReference>
<evidence type="ECO:0000259" key="4">
    <source>
        <dbReference type="Pfam" id="PF00005"/>
    </source>
</evidence>
<accession>A0A4U3AN34</accession>
<feature type="non-terminal residue" evidence="5">
    <location>
        <position position="68"/>
    </location>
</feature>
<comment type="caution">
    <text evidence="5">The sequence shown here is derived from an EMBL/GenBank/DDBJ whole genome shotgun (WGS) entry which is preliminary data.</text>
</comment>
<reference evidence="5 6" key="1">
    <citation type="journal article" date="2019" name="Environ. Microbiol.">
        <title>An active ?-lactamase is a part of an orchestrated cell wall stress resistance network of Bacillus subtilis and related rhizosphere species.</title>
        <authorList>
            <person name="Bucher T."/>
            <person name="Keren-Paz A."/>
            <person name="Hausser J."/>
            <person name="Olender T."/>
            <person name="Cytryn E."/>
            <person name="Kolodkin-Gal I."/>
        </authorList>
    </citation>
    <scope>NUCLEOTIDE SEQUENCE [LARGE SCALE GENOMIC DNA]</scope>
    <source>
        <strain evidence="5 6">I5</strain>
    </source>
</reference>
<proteinExistence type="predicted"/>
<feature type="domain" description="ABC transporter" evidence="4">
    <location>
        <begin position="20"/>
        <end position="64"/>
    </location>
</feature>
<dbReference type="Gene3D" id="3.40.50.300">
    <property type="entry name" value="P-loop containing nucleotide triphosphate hydrolases"/>
    <property type="match status" value="1"/>
</dbReference>
<dbReference type="InterPro" id="IPR003439">
    <property type="entry name" value="ABC_transporter-like_ATP-bd"/>
</dbReference>
<organism evidence="5 6">
    <name type="scientific">Bacillus wiedmannii</name>
    <dbReference type="NCBI Taxonomy" id="1890302"/>
    <lineage>
        <taxon>Bacteria</taxon>
        <taxon>Bacillati</taxon>
        <taxon>Bacillota</taxon>
        <taxon>Bacilli</taxon>
        <taxon>Bacillales</taxon>
        <taxon>Bacillaceae</taxon>
        <taxon>Bacillus</taxon>
        <taxon>Bacillus cereus group</taxon>
    </lineage>
</organism>
<dbReference type="GO" id="GO:0016887">
    <property type="term" value="F:ATP hydrolysis activity"/>
    <property type="evidence" value="ECO:0007669"/>
    <property type="project" value="InterPro"/>
</dbReference>
<evidence type="ECO:0000256" key="1">
    <source>
        <dbReference type="ARBA" id="ARBA00022448"/>
    </source>
</evidence>
<evidence type="ECO:0000313" key="6">
    <source>
        <dbReference type="Proteomes" id="UP000305222"/>
    </source>
</evidence>
<dbReference type="PANTHER" id="PTHR42939:SF3">
    <property type="entry name" value="ABC TRANSPORTER ATP-BINDING COMPONENT"/>
    <property type="match status" value="1"/>
</dbReference>
<dbReference type="InterPro" id="IPR027417">
    <property type="entry name" value="P-loop_NTPase"/>
</dbReference>
<dbReference type="SUPFAM" id="SSF52540">
    <property type="entry name" value="P-loop containing nucleoside triphosphate hydrolases"/>
    <property type="match status" value="1"/>
</dbReference>
<gene>
    <name evidence="5" type="ORF">FC699_25415</name>
</gene>
<evidence type="ECO:0000256" key="2">
    <source>
        <dbReference type="ARBA" id="ARBA00022741"/>
    </source>
</evidence>
<keyword evidence="1" id="KW-0813">Transport</keyword>
<evidence type="ECO:0000256" key="3">
    <source>
        <dbReference type="ARBA" id="ARBA00022840"/>
    </source>
</evidence>
<dbReference type="InterPro" id="IPR051782">
    <property type="entry name" value="ABC_Transporter_VariousFunc"/>
</dbReference>
<protein>
    <submittedName>
        <fullName evidence="5">ATP-binding cassette domain-containing protein</fullName>
    </submittedName>
</protein>
<name>A0A4U3AN34_9BACI</name>
<dbReference type="EMBL" id="SZON01001796">
    <property type="protein sequence ID" value="TKI89737.1"/>
    <property type="molecule type" value="Genomic_DNA"/>
</dbReference>
<dbReference type="PANTHER" id="PTHR42939">
    <property type="entry name" value="ABC TRANSPORTER ATP-BINDING PROTEIN ALBC-RELATED"/>
    <property type="match status" value="1"/>
</dbReference>
<keyword evidence="2" id="KW-0547">Nucleotide-binding</keyword>